<dbReference type="InterPro" id="IPR026960">
    <property type="entry name" value="RVT-Znf"/>
</dbReference>
<sequence length="62" mass="7171">MTVTTDCPLCSRDVETRDHLFLRCEYTQDVWSVSSADATPLWRASRTGPNYYLGSEQLRRQS</sequence>
<dbReference type="EMBL" id="LR031575">
    <property type="protein sequence ID" value="VDD03250.1"/>
    <property type="molecule type" value="Genomic_DNA"/>
</dbReference>
<evidence type="ECO:0000259" key="1">
    <source>
        <dbReference type="Pfam" id="PF13966"/>
    </source>
</evidence>
<feature type="domain" description="Reverse transcriptase zinc-binding" evidence="1">
    <location>
        <begin position="2"/>
        <end position="31"/>
    </location>
</feature>
<accession>A0A3P6BNT2</accession>
<name>A0A3P6BNT2_BRACM</name>
<evidence type="ECO:0000313" key="2">
    <source>
        <dbReference type="EMBL" id="VDD03250.1"/>
    </source>
</evidence>
<dbReference type="Pfam" id="PF13966">
    <property type="entry name" value="zf-RVT"/>
    <property type="match status" value="1"/>
</dbReference>
<proteinExistence type="predicted"/>
<reference evidence="2" key="1">
    <citation type="submission" date="2018-11" db="EMBL/GenBank/DDBJ databases">
        <authorList>
            <consortium name="Genoscope - CEA"/>
            <person name="William W."/>
        </authorList>
    </citation>
    <scope>NUCLEOTIDE SEQUENCE</scope>
</reference>
<protein>
    <recommendedName>
        <fullName evidence="1">Reverse transcriptase zinc-binding domain-containing protein</fullName>
    </recommendedName>
</protein>
<dbReference type="AlphaFoldDB" id="A0A3P6BNT2"/>
<gene>
    <name evidence="2" type="ORF">BRAA08T32727Z</name>
</gene>
<organism evidence="2">
    <name type="scientific">Brassica campestris</name>
    <name type="common">Field mustard</name>
    <dbReference type="NCBI Taxonomy" id="3711"/>
    <lineage>
        <taxon>Eukaryota</taxon>
        <taxon>Viridiplantae</taxon>
        <taxon>Streptophyta</taxon>
        <taxon>Embryophyta</taxon>
        <taxon>Tracheophyta</taxon>
        <taxon>Spermatophyta</taxon>
        <taxon>Magnoliopsida</taxon>
        <taxon>eudicotyledons</taxon>
        <taxon>Gunneridae</taxon>
        <taxon>Pentapetalae</taxon>
        <taxon>rosids</taxon>
        <taxon>malvids</taxon>
        <taxon>Brassicales</taxon>
        <taxon>Brassicaceae</taxon>
        <taxon>Brassiceae</taxon>
        <taxon>Brassica</taxon>
    </lineage>
</organism>